<evidence type="ECO:0000256" key="2">
    <source>
        <dbReference type="ARBA" id="ARBA00010690"/>
    </source>
</evidence>
<keyword evidence="6 13" id="KW-0812">Transmembrane</keyword>
<keyword evidence="5 13" id="KW-1003">Cell membrane</keyword>
<comment type="function">
    <text evidence="12 13">Required for formation of the rod structure in the basal body of the flagellar apparatus. Together with FliI and FliH, may constitute the export apparatus of flagellin.</text>
</comment>
<dbReference type="Gene3D" id="3.40.1690.10">
    <property type="entry name" value="secretion proteins EscU"/>
    <property type="match status" value="1"/>
</dbReference>
<sequence>MAEDKDNSQEKTEQPTQKRLQDARKEGQVARSKELSTMALLMLGVSSLFLSGHFLATKLAGIMRLNFAFEREIAFDTTRMFQYLAESISAVTFALLPLFITLLLAGLASPILVGGWICSGKSLLPKLNRIDPLSGLKRMFSLKSLVELIKAIAKVLVVTAFVLLVLFVRQDDLLALGKENIMQAIVHGSWILGWASLAICSSLILIALIDVPFQVWEHQRKLKMTKQEVKDEFKDTEGKPEVKSRIRQLQRDLAQQRMMAEVPKADVVITNPTHFSVALKYDPEQADAPYLIAKGVDEVALKIREIAKEHEVVMLEAPPLSRAIYYNTKINQQIPTALYMAVAQVLAYVYQLKQYRNGQGQKPGPVPKVTVPDELQK</sequence>
<dbReference type="EMBL" id="JAPMOU010000005">
    <property type="protein sequence ID" value="MDE1461488.1"/>
    <property type="molecule type" value="Genomic_DNA"/>
</dbReference>
<dbReference type="Gene3D" id="6.10.250.2080">
    <property type="match status" value="1"/>
</dbReference>
<keyword evidence="16" id="KW-1185">Reference proteome</keyword>
<evidence type="ECO:0000256" key="11">
    <source>
        <dbReference type="ARBA" id="ARBA00023225"/>
    </source>
</evidence>
<keyword evidence="10 13" id="KW-0472">Membrane</keyword>
<dbReference type="SUPFAM" id="SSF160544">
    <property type="entry name" value="EscU C-terminal domain-like"/>
    <property type="match status" value="1"/>
</dbReference>
<evidence type="ECO:0000256" key="4">
    <source>
        <dbReference type="ARBA" id="ARBA00022448"/>
    </source>
</evidence>
<comment type="similarity">
    <text evidence="2 13">Belongs to the type III secretion exporter family.</text>
</comment>
<reference evidence="15 16" key="1">
    <citation type="submission" date="2022-11" db="EMBL/GenBank/DDBJ databases">
        <title>Spartinivicinus poritis sp. nov., isolated from scleractinian coral Porites lutea.</title>
        <authorList>
            <person name="Zhang G."/>
            <person name="Cai L."/>
            <person name="Wei Q."/>
        </authorList>
    </citation>
    <scope>NUCLEOTIDE SEQUENCE [LARGE SCALE GENOMIC DNA]</scope>
    <source>
        <strain evidence="15 16">A2-2</strain>
    </source>
</reference>
<evidence type="ECO:0000256" key="8">
    <source>
        <dbReference type="ARBA" id="ARBA00022927"/>
    </source>
</evidence>
<keyword evidence="15" id="KW-0966">Cell projection</keyword>
<dbReference type="PRINTS" id="PR00950">
    <property type="entry name" value="TYPE3IMSPROT"/>
</dbReference>
<protein>
    <recommendedName>
        <fullName evidence="3 13">Flagellar biosynthetic protein FlhB</fullName>
    </recommendedName>
</protein>
<keyword evidence="7 13" id="KW-1005">Bacterial flagellum biogenesis</keyword>
<feature type="transmembrane region" description="Helical" evidence="13">
    <location>
        <begin position="188"/>
        <end position="213"/>
    </location>
</feature>
<dbReference type="Pfam" id="PF01312">
    <property type="entry name" value="Bac_export_2"/>
    <property type="match status" value="1"/>
</dbReference>
<keyword evidence="11 13" id="KW-1006">Bacterial flagellum protein export</keyword>
<evidence type="ECO:0000313" key="15">
    <source>
        <dbReference type="EMBL" id="MDE1461488.1"/>
    </source>
</evidence>
<keyword evidence="15" id="KW-0282">Flagellum</keyword>
<evidence type="ECO:0000256" key="1">
    <source>
        <dbReference type="ARBA" id="ARBA00004651"/>
    </source>
</evidence>
<name>A0ABT5U7V0_9GAMM</name>
<gene>
    <name evidence="13 15" type="primary">flhB</name>
    <name evidence="15" type="ORF">ORQ98_05855</name>
</gene>
<dbReference type="NCBIfam" id="TIGR00328">
    <property type="entry name" value="flhB"/>
    <property type="match status" value="1"/>
</dbReference>
<feature type="transmembrane region" description="Helical" evidence="13">
    <location>
        <begin position="81"/>
        <end position="100"/>
    </location>
</feature>
<organism evidence="15 16">
    <name type="scientific">Spartinivicinus poritis</name>
    <dbReference type="NCBI Taxonomy" id="2994640"/>
    <lineage>
        <taxon>Bacteria</taxon>
        <taxon>Pseudomonadati</taxon>
        <taxon>Pseudomonadota</taxon>
        <taxon>Gammaproteobacteria</taxon>
        <taxon>Oceanospirillales</taxon>
        <taxon>Zooshikellaceae</taxon>
        <taxon>Spartinivicinus</taxon>
    </lineage>
</organism>
<evidence type="ECO:0000313" key="16">
    <source>
        <dbReference type="Proteomes" id="UP001528823"/>
    </source>
</evidence>
<keyword evidence="8 13" id="KW-0653">Protein transport</keyword>
<feature type="compositionally biased region" description="Basic and acidic residues" evidence="14">
    <location>
        <begin position="19"/>
        <end position="29"/>
    </location>
</feature>
<keyword evidence="15" id="KW-0969">Cilium</keyword>
<dbReference type="RefSeq" id="WP_274687850.1">
    <property type="nucleotide sequence ID" value="NZ_JAPMOU010000005.1"/>
</dbReference>
<comment type="subcellular location">
    <subcellularLocation>
        <location evidence="1">Cell membrane</location>
        <topology evidence="1">Multi-pass membrane protein</topology>
    </subcellularLocation>
</comment>
<evidence type="ECO:0000256" key="6">
    <source>
        <dbReference type="ARBA" id="ARBA00022692"/>
    </source>
</evidence>
<dbReference type="InterPro" id="IPR006136">
    <property type="entry name" value="FlhB"/>
</dbReference>
<comment type="caution">
    <text evidence="15">The sequence shown here is derived from an EMBL/GenBank/DDBJ whole genome shotgun (WGS) entry which is preliminary data.</text>
</comment>
<keyword evidence="9 13" id="KW-1133">Transmembrane helix</keyword>
<dbReference type="InterPro" id="IPR029025">
    <property type="entry name" value="T3SS_substrate_exporter_C"/>
</dbReference>
<feature type="transmembrane region" description="Helical" evidence="13">
    <location>
        <begin position="145"/>
        <end position="168"/>
    </location>
</feature>
<dbReference type="InterPro" id="IPR006135">
    <property type="entry name" value="T3SS_substrate_exporter"/>
</dbReference>
<evidence type="ECO:0000256" key="13">
    <source>
        <dbReference type="RuleBase" id="RU364091"/>
    </source>
</evidence>
<dbReference type="PANTHER" id="PTHR30531:SF12">
    <property type="entry name" value="FLAGELLAR BIOSYNTHETIC PROTEIN FLHB"/>
    <property type="match status" value="1"/>
</dbReference>
<evidence type="ECO:0000256" key="14">
    <source>
        <dbReference type="SAM" id="MobiDB-lite"/>
    </source>
</evidence>
<dbReference type="Proteomes" id="UP001528823">
    <property type="component" value="Unassembled WGS sequence"/>
</dbReference>
<accession>A0ABT5U7V0</accession>
<evidence type="ECO:0000256" key="9">
    <source>
        <dbReference type="ARBA" id="ARBA00022989"/>
    </source>
</evidence>
<keyword evidence="4 13" id="KW-0813">Transport</keyword>
<feature type="region of interest" description="Disordered" evidence="14">
    <location>
        <begin position="1"/>
        <end position="29"/>
    </location>
</feature>
<evidence type="ECO:0000256" key="12">
    <source>
        <dbReference type="ARBA" id="ARBA00025078"/>
    </source>
</evidence>
<evidence type="ECO:0000256" key="10">
    <source>
        <dbReference type="ARBA" id="ARBA00023136"/>
    </source>
</evidence>
<evidence type="ECO:0000256" key="7">
    <source>
        <dbReference type="ARBA" id="ARBA00022795"/>
    </source>
</evidence>
<feature type="compositionally biased region" description="Basic and acidic residues" evidence="14">
    <location>
        <begin position="1"/>
        <end position="13"/>
    </location>
</feature>
<evidence type="ECO:0000256" key="3">
    <source>
        <dbReference type="ARBA" id="ARBA00021622"/>
    </source>
</evidence>
<dbReference type="PANTHER" id="PTHR30531">
    <property type="entry name" value="FLAGELLAR BIOSYNTHETIC PROTEIN FLHB"/>
    <property type="match status" value="1"/>
</dbReference>
<feature type="transmembrane region" description="Helical" evidence="13">
    <location>
        <begin position="38"/>
        <end position="60"/>
    </location>
</feature>
<evidence type="ECO:0000256" key="5">
    <source>
        <dbReference type="ARBA" id="ARBA00022475"/>
    </source>
</evidence>
<proteinExistence type="inferred from homology"/>